<keyword evidence="2" id="KW-0378">Hydrolase</keyword>
<reference evidence="9" key="1">
    <citation type="journal article" date="2015" name="Dev. Comp. Immunol.">
        <title>Lectin-like molecules in transcriptome of Littorina littorea hemocytes.</title>
        <authorList>
            <person name="Gorbushin A.M."/>
            <person name="Borisova E.A."/>
        </authorList>
    </citation>
    <scope>NUCLEOTIDE SEQUENCE</scope>
</reference>
<dbReference type="PRINTS" id="PR00700">
    <property type="entry name" value="PRTYPHPHTASE"/>
</dbReference>
<dbReference type="SMART" id="SM00194">
    <property type="entry name" value="PTPc"/>
    <property type="match status" value="1"/>
</dbReference>
<accession>A0A0A7RPS7</accession>
<name>A0A0A7RPS7_LITLI</name>
<dbReference type="EMBL" id="KM892451">
    <property type="protein sequence ID" value="AJA37865.1"/>
    <property type="molecule type" value="mRNA"/>
</dbReference>
<dbReference type="AlphaFoldDB" id="A0A0A7RPS7"/>
<evidence type="ECO:0000256" key="2">
    <source>
        <dbReference type="ARBA" id="ARBA00022801"/>
    </source>
</evidence>
<dbReference type="Pfam" id="PF00102">
    <property type="entry name" value="Y_phosphatase"/>
    <property type="match status" value="2"/>
</dbReference>
<evidence type="ECO:0000256" key="6">
    <source>
        <dbReference type="SAM" id="SignalP"/>
    </source>
</evidence>
<dbReference type="SUPFAM" id="SSF52799">
    <property type="entry name" value="(Phosphotyrosine protein) phosphatases II"/>
    <property type="match status" value="1"/>
</dbReference>
<evidence type="ECO:0000259" key="8">
    <source>
        <dbReference type="PROSITE" id="PS50056"/>
    </source>
</evidence>
<dbReference type="EC" id="3.1.3.48" evidence="1"/>
<evidence type="ECO:0000313" key="9">
    <source>
        <dbReference type="EMBL" id="AJA37865.1"/>
    </source>
</evidence>
<proteinExistence type="evidence at transcript level"/>
<dbReference type="PANTHER" id="PTHR19134:SF449">
    <property type="entry name" value="TYROSINE-PROTEIN PHOSPHATASE 1"/>
    <property type="match status" value="1"/>
</dbReference>
<sequence>MKGIVCLDVIVFSLLCFLAVERVAQGVTTCPDGRWGDSCEYRCHCASGQCDRDSGACSDQCDVGWHDGQGQTCQQRNVALGKVANLSSASPSQTPDPSFKVVDGNRSNQGDAANDTCVYTPSGLLRVEWTVDLEEDYSISSILLVFRDTDFSRIRGFSVSVFTDGGTWIQCYQQQGSTSQLQFRVDCALTGRQVRVANSRNDPVPSGFSQNAFLDLCEVEVYECANGTFGENCSRQCHCMSGHCNVTSGRCLDTGQCRDGWTSASCDQVCISGTYGPECNLTCGHCHSNQKCHPVTGACPSQCAAGYRDAQNGCREACIAGRFGVDCGQTCGQCKNKDTCHSATGVCPNGCKEGYHGNACLPVVPESKDDSDEGLPTTAVVGAVAAGGTIFLCCVCAVAQIRKTRRKKRNSKYKSESNGRDSPTLTNPIAAAVAASSAKAAKDGGRKSSIFSGRKMSLFGDRKNSVVFAGGAERKKSIFAAVFGFAKDEDLSGLPVYHNSTFVNGDASQGLFNQDKNAGVPVEMFRQYVYGKRRGASSLENEFKALPTGYTATYEDAERPENRDKNKFEGYYPYDYNRVVLKAWGHGDYVNASHIKDYRGKDLYIAAQAPCKKSASDFWHMVWQENIGRIVMLTSFVENGKSKCDRYWSENGCVTYGDITVKDAAQTVRATYTIRSMKLIQKKTCETREVIHYQYTEWVENAIPLVHDLLEFIWRVKATVTDLRGPLLVHCSNGVGRTGTFIAVDSLLLQAEDTGKVDVKNYIELLRHQRKNMVLTKEQYAFVHAALIDGIILGDTRILATQFYEGFEREGDQLRIGYRQISEQYQELSYLKSAMAFRRDSGIENVSDLRSMNCDGMTMQFVPSTLSSNMFRLVDADEDTDVQKFMLLLRNINAMTVVCLHPQDFQVFTRCLEWSRKLEEKIAEKKKAKEEAEKDEDEDEDEEEDEDEDLYKMEALTTTELSPELTANEYRVFVDDYDEVTLELMNLHGWEQGNKLFPQTLNTVIMNMADRIHTRQMQLGFHPVVILIGEMQESAGLFCVLTNIVHGIQLDDEVEVYSNVCRVRRLMPEIVDNAEEFLFCHEFAAKFANFQKVDFHF</sequence>
<feature type="domain" description="Tyrosine-protein phosphatase" evidence="7">
    <location>
        <begin position="539"/>
        <end position="790"/>
    </location>
</feature>
<dbReference type="Gene3D" id="3.90.190.10">
    <property type="entry name" value="Protein tyrosine phosphatase superfamily"/>
    <property type="match status" value="2"/>
</dbReference>
<dbReference type="SUPFAM" id="SSF49785">
    <property type="entry name" value="Galactose-binding domain-like"/>
    <property type="match status" value="1"/>
</dbReference>
<dbReference type="InterPro" id="IPR050348">
    <property type="entry name" value="Protein-Tyr_Phosphatase"/>
</dbReference>
<dbReference type="SMART" id="SM00404">
    <property type="entry name" value="PTPc_motif"/>
    <property type="match status" value="1"/>
</dbReference>
<dbReference type="InterPro" id="IPR008979">
    <property type="entry name" value="Galactose-bd-like_sf"/>
</dbReference>
<dbReference type="CDD" id="cd00047">
    <property type="entry name" value="PTPc"/>
    <property type="match status" value="1"/>
</dbReference>
<evidence type="ECO:0000259" key="7">
    <source>
        <dbReference type="PROSITE" id="PS50055"/>
    </source>
</evidence>
<keyword evidence="3" id="KW-0904">Protein phosphatase</keyword>
<organism evidence="9">
    <name type="scientific">Littorina littorea</name>
    <name type="common">Common periwinkle</name>
    <dbReference type="NCBI Taxonomy" id="31216"/>
    <lineage>
        <taxon>Eukaryota</taxon>
        <taxon>Metazoa</taxon>
        <taxon>Spiralia</taxon>
        <taxon>Lophotrochozoa</taxon>
        <taxon>Mollusca</taxon>
        <taxon>Gastropoda</taxon>
        <taxon>Caenogastropoda</taxon>
        <taxon>Littorinimorpha</taxon>
        <taxon>Littorinoidea</taxon>
        <taxon>Littorinidae</taxon>
        <taxon>Littorina</taxon>
    </lineage>
</organism>
<feature type="domain" description="Tyrosine specific protein phosphatases" evidence="8">
    <location>
        <begin position="710"/>
        <end position="781"/>
    </location>
</feature>
<dbReference type="PROSITE" id="PS50056">
    <property type="entry name" value="TYR_PHOSPHATASE_2"/>
    <property type="match status" value="1"/>
</dbReference>
<dbReference type="PROSITE" id="PS00383">
    <property type="entry name" value="TYR_PHOSPHATASE_1"/>
    <property type="match status" value="1"/>
</dbReference>
<feature type="chain" id="PRO_5002046271" description="protein-tyrosine-phosphatase" evidence="6">
    <location>
        <begin position="27"/>
        <end position="1097"/>
    </location>
</feature>
<dbReference type="GO" id="GO:0004725">
    <property type="term" value="F:protein tyrosine phosphatase activity"/>
    <property type="evidence" value="ECO:0007669"/>
    <property type="project" value="UniProtKB-EC"/>
</dbReference>
<feature type="region of interest" description="Disordered" evidence="5">
    <location>
        <begin position="87"/>
        <end position="108"/>
    </location>
</feature>
<dbReference type="InterPro" id="IPR029021">
    <property type="entry name" value="Prot-tyrosine_phosphatase-like"/>
</dbReference>
<keyword evidence="6" id="KW-0732">Signal</keyword>
<dbReference type="InterPro" id="IPR000387">
    <property type="entry name" value="Tyr_Pase_dom"/>
</dbReference>
<dbReference type="InterPro" id="IPR000242">
    <property type="entry name" value="PTP_cat"/>
</dbReference>
<dbReference type="Gene3D" id="2.170.300.10">
    <property type="entry name" value="Tie2 ligand-binding domain superfamily"/>
    <property type="match status" value="1"/>
</dbReference>
<dbReference type="PANTHER" id="PTHR19134">
    <property type="entry name" value="RECEPTOR-TYPE TYROSINE-PROTEIN PHOSPHATASE"/>
    <property type="match status" value="1"/>
</dbReference>
<feature type="compositionally biased region" description="Polar residues" evidence="5">
    <location>
        <begin position="87"/>
        <end position="96"/>
    </location>
</feature>
<evidence type="ECO:0000256" key="1">
    <source>
        <dbReference type="ARBA" id="ARBA00013064"/>
    </source>
</evidence>
<dbReference type="Pfam" id="PF22633">
    <property type="entry name" value="F5_F8_type_C_2"/>
    <property type="match status" value="1"/>
</dbReference>
<feature type="region of interest" description="Disordered" evidence="5">
    <location>
        <begin position="924"/>
        <end position="951"/>
    </location>
</feature>
<dbReference type="FunFam" id="3.90.190.10:FF:000102">
    <property type="entry name" value="Receptor-type tyrosine-protein phosphatase"/>
    <property type="match status" value="1"/>
</dbReference>
<protein>
    <recommendedName>
        <fullName evidence="1">protein-tyrosine-phosphatase</fullName>
        <ecNumber evidence="1">3.1.3.48</ecNumber>
    </recommendedName>
</protein>
<dbReference type="PROSITE" id="PS50055">
    <property type="entry name" value="TYR_PHOSPHATASE_PTP"/>
    <property type="match status" value="1"/>
</dbReference>
<dbReference type="InterPro" id="IPR016130">
    <property type="entry name" value="Tyr_Pase_AS"/>
</dbReference>
<gene>
    <name evidence="9" type="primary">FLReM-7</name>
</gene>
<feature type="compositionally biased region" description="Acidic residues" evidence="5">
    <location>
        <begin position="933"/>
        <end position="949"/>
    </location>
</feature>
<dbReference type="Gene3D" id="2.60.120.260">
    <property type="entry name" value="Galactose-binding domain-like"/>
    <property type="match status" value="1"/>
</dbReference>
<feature type="region of interest" description="Disordered" evidence="5">
    <location>
        <begin position="407"/>
        <end position="426"/>
    </location>
</feature>
<comment type="catalytic activity">
    <reaction evidence="4">
        <text>O-phospho-L-tyrosyl-[protein] + H2O = L-tyrosyl-[protein] + phosphate</text>
        <dbReference type="Rhea" id="RHEA:10684"/>
        <dbReference type="Rhea" id="RHEA-COMP:10136"/>
        <dbReference type="Rhea" id="RHEA-COMP:20101"/>
        <dbReference type="ChEBI" id="CHEBI:15377"/>
        <dbReference type="ChEBI" id="CHEBI:43474"/>
        <dbReference type="ChEBI" id="CHEBI:46858"/>
        <dbReference type="ChEBI" id="CHEBI:61978"/>
        <dbReference type="EC" id="3.1.3.48"/>
    </reaction>
</comment>
<evidence type="ECO:0000256" key="3">
    <source>
        <dbReference type="ARBA" id="ARBA00022912"/>
    </source>
</evidence>
<feature type="signal peptide" evidence="6">
    <location>
        <begin position="1"/>
        <end position="26"/>
    </location>
</feature>
<evidence type="ECO:0000256" key="5">
    <source>
        <dbReference type="SAM" id="MobiDB-lite"/>
    </source>
</evidence>
<evidence type="ECO:0000256" key="4">
    <source>
        <dbReference type="ARBA" id="ARBA00051722"/>
    </source>
</evidence>
<dbReference type="InterPro" id="IPR003595">
    <property type="entry name" value="Tyr_Pase_cat"/>
</dbReference>